<keyword evidence="3" id="KW-1185">Reference proteome</keyword>
<evidence type="ECO:0000313" key="2">
    <source>
        <dbReference type="EMBL" id="MBA9003872.1"/>
    </source>
</evidence>
<accession>A0A7W3R8P1</accession>
<dbReference type="Proteomes" id="UP000539313">
    <property type="component" value="Unassembled WGS sequence"/>
</dbReference>
<dbReference type="AlphaFoldDB" id="A0A7W3R8P1"/>
<evidence type="ECO:0000313" key="3">
    <source>
        <dbReference type="Proteomes" id="UP000539313"/>
    </source>
</evidence>
<name>A0A7W3R8P1_9ACTN</name>
<dbReference type="EMBL" id="JACJII010000001">
    <property type="protein sequence ID" value="MBA9003872.1"/>
    <property type="molecule type" value="Genomic_DNA"/>
</dbReference>
<reference evidence="2 3" key="1">
    <citation type="submission" date="2020-08" db="EMBL/GenBank/DDBJ databases">
        <title>Sequencing the genomes of 1000 actinobacteria strains.</title>
        <authorList>
            <person name="Klenk H.-P."/>
        </authorList>
    </citation>
    <scope>NUCLEOTIDE SEQUENCE [LARGE SCALE GENOMIC DNA]</scope>
    <source>
        <strain evidence="2 3">DSM 45823</strain>
    </source>
</reference>
<dbReference type="Gene3D" id="1.20.1290.10">
    <property type="entry name" value="AhpD-like"/>
    <property type="match status" value="1"/>
</dbReference>
<sequence length="110" mass="11328">MTRISPNPPGVTDDLVAGLREHGFDDARPVEPTMMVAVENLRSRFNAAAGLTGQGFKDRCEVPARAGEGSAAVSGPQARGAGSTGSGERVGTRRGERVPQGAPRASGERA</sequence>
<organism evidence="2 3">
    <name type="scientific">Thermomonospora cellulosilytica</name>
    <dbReference type="NCBI Taxonomy" id="1411118"/>
    <lineage>
        <taxon>Bacteria</taxon>
        <taxon>Bacillati</taxon>
        <taxon>Actinomycetota</taxon>
        <taxon>Actinomycetes</taxon>
        <taxon>Streptosporangiales</taxon>
        <taxon>Thermomonosporaceae</taxon>
        <taxon>Thermomonospora</taxon>
    </lineage>
</organism>
<feature type="region of interest" description="Disordered" evidence="1">
    <location>
        <begin position="63"/>
        <end position="110"/>
    </location>
</feature>
<gene>
    <name evidence="2" type="ORF">HNR21_002754</name>
</gene>
<proteinExistence type="predicted"/>
<dbReference type="RefSeq" id="WP_182705514.1">
    <property type="nucleotide sequence ID" value="NZ_JACJII010000001.1"/>
</dbReference>
<dbReference type="SUPFAM" id="SSF69118">
    <property type="entry name" value="AhpD-like"/>
    <property type="match status" value="1"/>
</dbReference>
<evidence type="ECO:0000256" key="1">
    <source>
        <dbReference type="SAM" id="MobiDB-lite"/>
    </source>
</evidence>
<comment type="caution">
    <text evidence="2">The sequence shown here is derived from an EMBL/GenBank/DDBJ whole genome shotgun (WGS) entry which is preliminary data.</text>
</comment>
<protein>
    <submittedName>
        <fullName evidence="2">Uncharacterized protein</fullName>
    </submittedName>
</protein>
<dbReference type="InterPro" id="IPR029032">
    <property type="entry name" value="AhpD-like"/>
</dbReference>